<comment type="caution">
    <text evidence="2">The sequence shown here is derived from an EMBL/GenBank/DDBJ whole genome shotgun (WGS) entry which is preliminary data.</text>
</comment>
<dbReference type="AlphaFoldDB" id="A0A2P6QKI9"/>
<keyword evidence="1" id="KW-0732">Signal</keyword>
<accession>A0A2P6QKI9</accession>
<protein>
    <submittedName>
        <fullName evidence="2">Uncharacterized protein</fullName>
    </submittedName>
</protein>
<sequence length="152" mass="17074">MSERVFPGFVSLVWLGWRWRRWVVLLQAGCQSPWRFSWIDGADMVFRSVAVRGCGKPNRGTVLFGVMQVGGELGMVLDHCHGDVNRDDASWRLGSDQTRPERDVRRGLDEHMVDWARARLMGLCGSSWLTTLLGFKLLGSGFYSSPIASNLG</sequence>
<feature type="signal peptide" evidence="1">
    <location>
        <begin position="1"/>
        <end position="26"/>
    </location>
</feature>
<evidence type="ECO:0000313" key="3">
    <source>
        <dbReference type="Proteomes" id="UP000238479"/>
    </source>
</evidence>
<keyword evidence="3" id="KW-1185">Reference proteome</keyword>
<feature type="chain" id="PRO_5015146659" evidence="1">
    <location>
        <begin position="27"/>
        <end position="152"/>
    </location>
</feature>
<dbReference type="Gramene" id="PRQ34694">
    <property type="protein sequence ID" value="PRQ34694"/>
    <property type="gene ID" value="RchiOBHm_Chr5g0071951"/>
</dbReference>
<dbReference type="EMBL" id="PDCK01000043">
    <property type="protein sequence ID" value="PRQ34694.1"/>
    <property type="molecule type" value="Genomic_DNA"/>
</dbReference>
<gene>
    <name evidence="2" type="ORF">RchiOBHm_Chr5g0071951</name>
</gene>
<evidence type="ECO:0000256" key="1">
    <source>
        <dbReference type="SAM" id="SignalP"/>
    </source>
</evidence>
<evidence type="ECO:0000313" key="2">
    <source>
        <dbReference type="EMBL" id="PRQ34694.1"/>
    </source>
</evidence>
<organism evidence="2 3">
    <name type="scientific">Rosa chinensis</name>
    <name type="common">China rose</name>
    <dbReference type="NCBI Taxonomy" id="74649"/>
    <lineage>
        <taxon>Eukaryota</taxon>
        <taxon>Viridiplantae</taxon>
        <taxon>Streptophyta</taxon>
        <taxon>Embryophyta</taxon>
        <taxon>Tracheophyta</taxon>
        <taxon>Spermatophyta</taxon>
        <taxon>Magnoliopsida</taxon>
        <taxon>eudicotyledons</taxon>
        <taxon>Gunneridae</taxon>
        <taxon>Pentapetalae</taxon>
        <taxon>rosids</taxon>
        <taxon>fabids</taxon>
        <taxon>Rosales</taxon>
        <taxon>Rosaceae</taxon>
        <taxon>Rosoideae</taxon>
        <taxon>Rosoideae incertae sedis</taxon>
        <taxon>Rosa</taxon>
    </lineage>
</organism>
<name>A0A2P6QKI9_ROSCH</name>
<proteinExistence type="predicted"/>
<reference evidence="2 3" key="1">
    <citation type="journal article" date="2018" name="Nat. Genet.">
        <title>The Rosa genome provides new insights in the design of modern roses.</title>
        <authorList>
            <person name="Bendahmane M."/>
        </authorList>
    </citation>
    <scope>NUCLEOTIDE SEQUENCE [LARGE SCALE GENOMIC DNA]</scope>
    <source>
        <strain evidence="3">cv. Old Blush</strain>
    </source>
</reference>
<dbReference type="Proteomes" id="UP000238479">
    <property type="component" value="Chromosome 5"/>
</dbReference>